<dbReference type="AlphaFoldDB" id="A0A1A8E416"/>
<accession>A0A1A8E416</accession>
<dbReference type="EMBL" id="HAEA01011786">
    <property type="protein sequence ID" value="SBQ40266.1"/>
    <property type="molecule type" value="Transcribed_RNA"/>
</dbReference>
<feature type="non-terminal residue" evidence="1">
    <location>
        <position position="1"/>
    </location>
</feature>
<reference evidence="1" key="1">
    <citation type="submission" date="2016-05" db="EMBL/GenBank/DDBJ databases">
        <authorList>
            <person name="Lavstsen T."/>
            <person name="Jespersen J.S."/>
        </authorList>
    </citation>
    <scope>NUCLEOTIDE SEQUENCE</scope>
    <source>
        <tissue evidence="1">Brain</tissue>
    </source>
</reference>
<organism evidence="1">
    <name type="scientific">Nothobranchius kadleci</name>
    <name type="common">African annual killifish</name>
    <dbReference type="NCBI Taxonomy" id="1051664"/>
    <lineage>
        <taxon>Eukaryota</taxon>
        <taxon>Metazoa</taxon>
        <taxon>Chordata</taxon>
        <taxon>Craniata</taxon>
        <taxon>Vertebrata</taxon>
        <taxon>Euteleostomi</taxon>
        <taxon>Actinopterygii</taxon>
        <taxon>Neopterygii</taxon>
        <taxon>Teleostei</taxon>
        <taxon>Neoteleostei</taxon>
        <taxon>Acanthomorphata</taxon>
        <taxon>Ovalentaria</taxon>
        <taxon>Atherinomorphae</taxon>
        <taxon>Cyprinodontiformes</taxon>
        <taxon>Nothobranchiidae</taxon>
        <taxon>Nothobranchius</taxon>
    </lineage>
</organism>
<protein>
    <submittedName>
        <fullName evidence="1">Uncharacterized protein</fullName>
    </submittedName>
</protein>
<feature type="non-terminal residue" evidence="1">
    <location>
        <position position="64"/>
    </location>
</feature>
<sequence length="64" mass="7100">GHSRFIGSPSAEIKIIHPWKHFETLGLNVPENPSRGQSSSGKSTHEICTRVTGAEGQRLKFMIR</sequence>
<reference evidence="1" key="2">
    <citation type="submission" date="2016-06" db="EMBL/GenBank/DDBJ databases">
        <title>The genome of a short-lived fish provides insights into sex chromosome evolution and the genetic control of aging.</title>
        <authorList>
            <person name="Reichwald K."/>
            <person name="Felder M."/>
            <person name="Petzold A."/>
            <person name="Koch P."/>
            <person name="Groth M."/>
            <person name="Platzer M."/>
        </authorList>
    </citation>
    <scope>NUCLEOTIDE SEQUENCE</scope>
    <source>
        <tissue evidence="1">Brain</tissue>
    </source>
</reference>
<proteinExistence type="predicted"/>
<evidence type="ECO:0000313" key="1">
    <source>
        <dbReference type="EMBL" id="SBQ40266.1"/>
    </source>
</evidence>
<gene>
    <name evidence="1" type="primary">Nfu_g_1_018598</name>
</gene>
<name>A0A1A8E416_NOTKA</name>